<name>A0AAV5W3L2_9BILA</name>
<dbReference type="InterPro" id="IPR018119">
    <property type="entry name" value="Strictosidine_synth_cons-reg"/>
</dbReference>
<accession>A0AAV5W3L2</accession>
<feature type="chain" id="PRO_5043797991" description="Strictosidine synthase conserved region domain-containing protein" evidence="3">
    <location>
        <begin position="25"/>
        <end position="400"/>
    </location>
</feature>
<protein>
    <recommendedName>
        <fullName evidence="4">Strictosidine synthase conserved region domain-containing protein</fullName>
    </recommendedName>
</protein>
<organism evidence="5 6">
    <name type="scientific">Pristionchus fissidentatus</name>
    <dbReference type="NCBI Taxonomy" id="1538716"/>
    <lineage>
        <taxon>Eukaryota</taxon>
        <taxon>Metazoa</taxon>
        <taxon>Ecdysozoa</taxon>
        <taxon>Nematoda</taxon>
        <taxon>Chromadorea</taxon>
        <taxon>Rhabditida</taxon>
        <taxon>Rhabditina</taxon>
        <taxon>Diplogasteromorpha</taxon>
        <taxon>Diplogasteroidea</taxon>
        <taxon>Neodiplogasteridae</taxon>
        <taxon>Pristionchus</taxon>
    </lineage>
</organism>
<dbReference type="GO" id="GO:0016787">
    <property type="term" value="F:hydrolase activity"/>
    <property type="evidence" value="ECO:0007669"/>
    <property type="project" value="TreeGrafter"/>
</dbReference>
<feature type="signal peptide" evidence="3">
    <location>
        <begin position="1"/>
        <end position="24"/>
    </location>
</feature>
<dbReference type="PANTHER" id="PTHR10426:SF124">
    <property type="entry name" value="STRICTOSIDINE SYNTHASE CONSERVED REGION DOMAIN-CONTAINING PROTEIN"/>
    <property type="match status" value="1"/>
</dbReference>
<gene>
    <name evidence="5" type="ORF">PFISCL1PPCAC_16227</name>
</gene>
<dbReference type="AlphaFoldDB" id="A0AAV5W3L2"/>
<reference evidence="5" key="1">
    <citation type="submission" date="2023-10" db="EMBL/GenBank/DDBJ databases">
        <title>Genome assembly of Pristionchus species.</title>
        <authorList>
            <person name="Yoshida K."/>
            <person name="Sommer R.J."/>
        </authorList>
    </citation>
    <scope>NUCLEOTIDE SEQUENCE</scope>
    <source>
        <strain evidence="5">RS5133</strain>
    </source>
</reference>
<dbReference type="Pfam" id="PF03088">
    <property type="entry name" value="Str_synth"/>
    <property type="match status" value="1"/>
</dbReference>
<evidence type="ECO:0000256" key="1">
    <source>
        <dbReference type="ARBA" id="ARBA00009191"/>
    </source>
</evidence>
<sequence length="400" mass="44708">GGVLISIITAVFLTHFIASSPIRAVEFTLEDPPILEKNFRLSQSSILLENSVYGPESIAEDPKSGRLYAGLKTGLICEIELNKATNEARILRAVSLSNATDCDGSYKSFTKCGRPLGIRFSPTGTLLVVDAYLGLHEIDLVKEKVFTLVRGGRQIDDSPSSPPLRFLNDVDVLPDGRIVMTECSHRFDDRDFIYEMLEHRPNGRLLVYNRDKDSLRELISGLYTPNGIVVHRGKILLAEMGTARILKFSPSANSVSVLMDNLPGFPDNMRKSRDGRSIWVGVPVMRSATDNWINQRPKLRELLAKLFSLQALDFILAHFTPQYGCVLQIDPEHAQVSYRTPTFAASHPFESGTIRLTRAFSPSRFNQSDRFNTLPRHSIVRLPNSDTLIEYVESSPESSL</sequence>
<evidence type="ECO:0000313" key="6">
    <source>
        <dbReference type="Proteomes" id="UP001432322"/>
    </source>
</evidence>
<dbReference type="Gene3D" id="2.120.10.30">
    <property type="entry name" value="TolB, C-terminal domain"/>
    <property type="match status" value="1"/>
</dbReference>
<comment type="similarity">
    <text evidence="1">Belongs to the strictosidine synthase family.</text>
</comment>
<evidence type="ECO:0000256" key="3">
    <source>
        <dbReference type="SAM" id="SignalP"/>
    </source>
</evidence>
<feature type="domain" description="Strictosidine synthase conserved region" evidence="4">
    <location>
        <begin position="168"/>
        <end position="232"/>
    </location>
</feature>
<evidence type="ECO:0000313" key="5">
    <source>
        <dbReference type="EMBL" id="GMT24930.1"/>
    </source>
</evidence>
<keyword evidence="3" id="KW-0732">Signal</keyword>
<dbReference type="EMBL" id="BTSY01000004">
    <property type="protein sequence ID" value="GMT24930.1"/>
    <property type="molecule type" value="Genomic_DNA"/>
</dbReference>
<keyword evidence="6" id="KW-1185">Reference proteome</keyword>
<evidence type="ECO:0000256" key="2">
    <source>
        <dbReference type="ARBA" id="ARBA00023180"/>
    </source>
</evidence>
<dbReference type="GO" id="GO:0012505">
    <property type="term" value="C:endomembrane system"/>
    <property type="evidence" value="ECO:0007669"/>
    <property type="project" value="TreeGrafter"/>
</dbReference>
<dbReference type="SUPFAM" id="SSF63829">
    <property type="entry name" value="Calcium-dependent phosphotriesterase"/>
    <property type="match status" value="1"/>
</dbReference>
<proteinExistence type="inferred from homology"/>
<dbReference type="Pfam" id="PF20067">
    <property type="entry name" value="SSL_N"/>
    <property type="match status" value="1"/>
</dbReference>
<dbReference type="Proteomes" id="UP001432322">
    <property type="component" value="Unassembled WGS sequence"/>
</dbReference>
<feature type="non-terminal residue" evidence="5">
    <location>
        <position position="1"/>
    </location>
</feature>
<keyword evidence="2" id="KW-0325">Glycoprotein</keyword>
<evidence type="ECO:0000259" key="4">
    <source>
        <dbReference type="Pfam" id="PF03088"/>
    </source>
</evidence>
<dbReference type="InterPro" id="IPR011042">
    <property type="entry name" value="6-blade_b-propeller_TolB-like"/>
</dbReference>
<dbReference type="PANTHER" id="PTHR10426">
    <property type="entry name" value="STRICTOSIDINE SYNTHASE-RELATED"/>
    <property type="match status" value="1"/>
</dbReference>
<comment type="caution">
    <text evidence="5">The sequence shown here is derived from an EMBL/GenBank/DDBJ whole genome shotgun (WGS) entry which is preliminary data.</text>
</comment>